<dbReference type="PANTHER" id="PTHR44846:SF16">
    <property type="entry name" value="TRANSCRIPTIONAL REGULATOR PHNF-RELATED"/>
    <property type="match status" value="1"/>
</dbReference>
<dbReference type="AlphaFoldDB" id="A0A844AS87"/>
<dbReference type="Pfam" id="PF00392">
    <property type="entry name" value="GntR"/>
    <property type="match status" value="1"/>
</dbReference>
<dbReference type="InterPro" id="IPR028978">
    <property type="entry name" value="Chorismate_lyase_/UTRA_dom_sf"/>
</dbReference>
<dbReference type="SUPFAM" id="SSF64288">
    <property type="entry name" value="Chorismate lyase-like"/>
    <property type="match status" value="1"/>
</dbReference>
<dbReference type="PRINTS" id="PR00035">
    <property type="entry name" value="HTHGNTR"/>
</dbReference>
<keyword evidence="6" id="KW-1185">Reference proteome</keyword>
<evidence type="ECO:0000256" key="1">
    <source>
        <dbReference type="ARBA" id="ARBA00023015"/>
    </source>
</evidence>
<dbReference type="RefSeq" id="WP_153546885.1">
    <property type="nucleotide sequence ID" value="NZ_WIXK01000003.1"/>
</dbReference>
<evidence type="ECO:0000256" key="3">
    <source>
        <dbReference type="ARBA" id="ARBA00023163"/>
    </source>
</evidence>
<comment type="caution">
    <text evidence="5">The sequence shown here is derived from an EMBL/GenBank/DDBJ whole genome shotgun (WGS) entry which is preliminary data.</text>
</comment>
<evidence type="ECO:0000256" key="2">
    <source>
        <dbReference type="ARBA" id="ARBA00023125"/>
    </source>
</evidence>
<organism evidence="5 6">
    <name type="scientific">Tritonibacter aquimaris</name>
    <dbReference type="NCBI Taxonomy" id="2663379"/>
    <lineage>
        <taxon>Bacteria</taxon>
        <taxon>Pseudomonadati</taxon>
        <taxon>Pseudomonadota</taxon>
        <taxon>Alphaproteobacteria</taxon>
        <taxon>Rhodobacterales</taxon>
        <taxon>Paracoccaceae</taxon>
        <taxon>Tritonibacter</taxon>
    </lineage>
</organism>
<dbReference type="CDD" id="cd07377">
    <property type="entry name" value="WHTH_GntR"/>
    <property type="match status" value="1"/>
</dbReference>
<dbReference type="EMBL" id="WIXK01000003">
    <property type="protein sequence ID" value="MQY42587.1"/>
    <property type="molecule type" value="Genomic_DNA"/>
</dbReference>
<dbReference type="InterPro" id="IPR000524">
    <property type="entry name" value="Tscrpt_reg_HTH_GntR"/>
</dbReference>
<dbReference type="SMART" id="SM00345">
    <property type="entry name" value="HTH_GNTR"/>
    <property type="match status" value="1"/>
</dbReference>
<evidence type="ECO:0000259" key="4">
    <source>
        <dbReference type="PROSITE" id="PS50949"/>
    </source>
</evidence>
<gene>
    <name evidence="5" type="ORF">GG681_08020</name>
</gene>
<sequence>MSEPTRLSWTDVRDQIRARILSRTYAPGDRLPRDEDIAQEFGCARTTVHRAMQDLAQMGLVERKRKGGTHVLSDPVTRATFDIPITRCEVEQRGAKYDYQLISRALEQTPTGVMARFGLHTPREMLRVKALHLADNRPYVFEDRWVDTQSTPEILDVDLTRENANEWLVHNKPFSRVDVRFSAMNATADNAHHLDTPEGSALFVIERTTWIGSAPITTVQSLAAPGYQLAANTG</sequence>
<keyword evidence="1" id="KW-0805">Transcription regulation</keyword>
<protein>
    <submittedName>
        <fullName evidence="5">UTRA domain-containing protein</fullName>
    </submittedName>
</protein>
<dbReference type="InterPro" id="IPR050679">
    <property type="entry name" value="Bact_HTH_transcr_reg"/>
</dbReference>
<dbReference type="InterPro" id="IPR036390">
    <property type="entry name" value="WH_DNA-bd_sf"/>
</dbReference>
<dbReference type="Gene3D" id="1.10.10.10">
    <property type="entry name" value="Winged helix-like DNA-binding domain superfamily/Winged helix DNA-binding domain"/>
    <property type="match status" value="1"/>
</dbReference>
<evidence type="ECO:0000313" key="5">
    <source>
        <dbReference type="EMBL" id="MQY42587.1"/>
    </source>
</evidence>
<dbReference type="SMART" id="SM00866">
    <property type="entry name" value="UTRA"/>
    <property type="match status" value="1"/>
</dbReference>
<reference evidence="5 6" key="1">
    <citation type="submission" date="2019-10" db="EMBL/GenBank/DDBJ databases">
        <title>Epibacterium sp. nov., isolated from seawater.</title>
        <authorList>
            <person name="Zhang X."/>
            <person name="Li N."/>
        </authorList>
    </citation>
    <scope>NUCLEOTIDE SEQUENCE [LARGE SCALE GENOMIC DNA]</scope>
    <source>
        <strain evidence="5 6">SM1969</strain>
    </source>
</reference>
<dbReference type="PANTHER" id="PTHR44846">
    <property type="entry name" value="MANNOSYL-D-GLYCERATE TRANSPORT/METABOLISM SYSTEM REPRESSOR MNGR-RELATED"/>
    <property type="match status" value="1"/>
</dbReference>
<dbReference type="Gene3D" id="3.40.1410.10">
    <property type="entry name" value="Chorismate lyase-like"/>
    <property type="match status" value="1"/>
</dbReference>
<name>A0A844AS87_9RHOB</name>
<dbReference type="InterPro" id="IPR011663">
    <property type="entry name" value="UTRA"/>
</dbReference>
<keyword evidence="3" id="KW-0804">Transcription</keyword>
<dbReference type="PROSITE" id="PS50949">
    <property type="entry name" value="HTH_GNTR"/>
    <property type="match status" value="1"/>
</dbReference>
<dbReference type="SUPFAM" id="SSF46785">
    <property type="entry name" value="Winged helix' DNA-binding domain"/>
    <property type="match status" value="1"/>
</dbReference>
<dbReference type="InterPro" id="IPR036388">
    <property type="entry name" value="WH-like_DNA-bd_sf"/>
</dbReference>
<proteinExistence type="predicted"/>
<keyword evidence="2" id="KW-0238">DNA-binding</keyword>
<dbReference type="Proteomes" id="UP000436694">
    <property type="component" value="Unassembled WGS sequence"/>
</dbReference>
<dbReference type="GO" id="GO:0003677">
    <property type="term" value="F:DNA binding"/>
    <property type="evidence" value="ECO:0007669"/>
    <property type="project" value="UniProtKB-KW"/>
</dbReference>
<feature type="domain" description="HTH gntR-type" evidence="4">
    <location>
        <begin position="6"/>
        <end position="74"/>
    </location>
</feature>
<evidence type="ECO:0000313" key="6">
    <source>
        <dbReference type="Proteomes" id="UP000436694"/>
    </source>
</evidence>
<accession>A0A844AS87</accession>
<dbReference type="Pfam" id="PF07702">
    <property type="entry name" value="UTRA"/>
    <property type="match status" value="1"/>
</dbReference>
<dbReference type="GO" id="GO:0003700">
    <property type="term" value="F:DNA-binding transcription factor activity"/>
    <property type="evidence" value="ECO:0007669"/>
    <property type="project" value="InterPro"/>
</dbReference>